<dbReference type="GO" id="GO:0003677">
    <property type="term" value="F:DNA binding"/>
    <property type="evidence" value="ECO:0007669"/>
    <property type="project" value="UniProtKB-KW"/>
</dbReference>
<keyword evidence="5" id="KW-0539">Nucleus</keyword>
<dbReference type="SMART" id="SM00353">
    <property type="entry name" value="HLH"/>
    <property type="match status" value="1"/>
</dbReference>
<dbReference type="InterPro" id="IPR024097">
    <property type="entry name" value="bHLH_ZIP_TF"/>
</dbReference>
<organism evidence="8 9">
    <name type="scientific">Hibiscus syriacus</name>
    <name type="common">Rose of Sharon</name>
    <dbReference type="NCBI Taxonomy" id="106335"/>
    <lineage>
        <taxon>Eukaryota</taxon>
        <taxon>Viridiplantae</taxon>
        <taxon>Streptophyta</taxon>
        <taxon>Embryophyta</taxon>
        <taxon>Tracheophyta</taxon>
        <taxon>Spermatophyta</taxon>
        <taxon>Magnoliopsida</taxon>
        <taxon>eudicotyledons</taxon>
        <taxon>Gunneridae</taxon>
        <taxon>Pentapetalae</taxon>
        <taxon>rosids</taxon>
        <taxon>malvids</taxon>
        <taxon>Malvales</taxon>
        <taxon>Malvaceae</taxon>
        <taxon>Malvoideae</taxon>
        <taxon>Hibiscus</taxon>
    </lineage>
</organism>
<proteinExistence type="predicted"/>
<dbReference type="GO" id="GO:0046983">
    <property type="term" value="F:protein dimerization activity"/>
    <property type="evidence" value="ECO:0007669"/>
    <property type="project" value="InterPro"/>
</dbReference>
<dbReference type="Proteomes" id="UP000436088">
    <property type="component" value="Unassembled WGS sequence"/>
</dbReference>
<dbReference type="Gene3D" id="4.10.280.10">
    <property type="entry name" value="Helix-loop-helix DNA-binding domain"/>
    <property type="match status" value="1"/>
</dbReference>
<evidence type="ECO:0000259" key="7">
    <source>
        <dbReference type="PROSITE" id="PS50888"/>
    </source>
</evidence>
<feature type="compositionally biased region" description="Basic and acidic residues" evidence="6">
    <location>
        <begin position="57"/>
        <end position="93"/>
    </location>
</feature>
<dbReference type="InterPro" id="IPR036638">
    <property type="entry name" value="HLH_DNA-bd_sf"/>
</dbReference>
<keyword evidence="2" id="KW-0805">Transcription regulation</keyword>
<keyword evidence="4" id="KW-0804">Transcription</keyword>
<dbReference type="PANTHER" id="PTHR12565:SF184">
    <property type="entry name" value="BHLH TRANSCRIPTION FACTOR"/>
    <property type="match status" value="1"/>
</dbReference>
<evidence type="ECO:0000256" key="2">
    <source>
        <dbReference type="ARBA" id="ARBA00023015"/>
    </source>
</evidence>
<dbReference type="FunFam" id="4.10.280.10:FF:000002">
    <property type="entry name" value="Basic helix-loop-helix transcription factor"/>
    <property type="match status" value="1"/>
</dbReference>
<feature type="compositionally biased region" description="Basic and acidic residues" evidence="6">
    <location>
        <begin position="21"/>
        <end position="48"/>
    </location>
</feature>
<evidence type="ECO:0000313" key="8">
    <source>
        <dbReference type="EMBL" id="KAE8726516.1"/>
    </source>
</evidence>
<evidence type="ECO:0000256" key="1">
    <source>
        <dbReference type="ARBA" id="ARBA00004123"/>
    </source>
</evidence>
<dbReference type="InterPro" id="IPR011598">
    <property type="entry name" value="bHLH_dom"/>
</dbReference>
<reference evidence="8" key="1">
    <citation type="submission" date="2019-09" db="EMBL/GenBank/DDBJ databases">
        <title>Draft genome information of white flower Hibiscus syriacus.</title>
        <authorList>
            <person name="Kim Y.-M."/>
        </authorList>
    </citation>
    <scope>NUCLEOTIDE SEQUENCE [LARGE SCALE GENOMIC DNA]</scope>
    <source>
        <strain evidence="8">YM2019G1</strain>
    </source>
</reference>
<evidence type="ECO:0000256" key="6">
    <source>
        <dbReference type="SAM" id="MobiDB-lite"/>
    </source>
</evidence>
<dbReference type="EMBL" id="VEPZ02000355">
    <property type="protein sequence ID" value="KAE8726516.1"/>
    <property type="molecule type" value="Genomic_DNA"/>
</dbReference>
<name>A0A6A3CCL2_HIBSY</name>
<sequence length="160" mass="17943">MTSSPATLNSHISKSNSPSRDMSELTSFREESAVSRKRKEVSEAKMKETPATQKRCKSTESNDNNIKKHPEPPKDYIHVRARRGEATDSHSLAERVRREKISARMKILQNLVPGCSKIIGKALVLDEIINYIQSLQSQVELLSMKLASVSTGMDSNDIFQ</sequence>
<feature type="compositionally biased region" description="Polar residues" evidence="6">
    <location>
        <begin position="1"/>
        <end position="20"/>
    </location>
</feature>
<dbReference type="SUPFAM" id="SSF47459">
    <property type="entry name" value="HLH, helix-loop-helix DNA-binding domain"/>
    <property type="match status" value="1"/>
</dbReference>
<comment type="subcellular location">
    <subcellularLocation>
        <location evidence="1">Nucleus</location>
    </subcellularLocation>
</comment>
<dbReference type="AlphaFoldDB" id="A0A6A3CCL2"/>
<gene>
    <name evidence="8" type="ORF">F3Y22_tig00006666pilonHSYRG00041</name>
</gene>
<dbReference type="OrthoDB" id="1915602at2759"/>
<protein>
    <submittedName>
        <fullName evidence="8">Transcription factor bHLH79</fullName>
    </submittedName>
</protein>
<feature type="domain" description="BHLH" evidence="7">
    <location>
        <begin position="85"/>
        <end position="135"/>
    </location>
</feature>
<evidence type="ECO:0000256" key="3">
    <source>
        <dbReference type="ARBA" id="ARBA00023125"/>
    </source>
</evidence>
<dbReference type="PANTHER" id="PTHR12565">
    <property type="entry name" value="STEROL REGULATORY ELEMENT-BINDING PROTEIN"/>
    <property type="match status" value="1"/>
</dbReference>
<evidence type="ECO:0000313" key="9">
    <source>
        <dbReference type="Proteomes" id="UP000436088"/>
    </source>
</evidence>
<feature type="region of interest" description="Disordered" evidence="6">
    <location>
        <begin position="1"/>
        <end position="93"/>
    </location>
</feature>
<keyword evidence="3" id="KW-0238">DNA-binding</keyword>
<evidence type="ECO:0000256" key="5">
    <source>
        <dbReference type="ARBA" id="ARBA00023242"/>
    </source>
</evidence>
<accession>A0A6A3CCL2</accession>
<dbReference type="Pfam" id="PF00010">
    <property type="entry name" value="HLH"/>
    <property type="match status" value="1"/>
</dbReference>
<dbReference type="PROSITE" id="PS50888">
    <property type="entry name" value="BHLH"/>
    <property type="match status" value="1"/>
</dbReference>
<comment type="caution">
    <text evidence="8">The sequence shown here is derived from an EMBL/GenBank/DDBJ whole genome shotgun (WGS) entry which is preliminary data.</text>
</comment>
<dbReference type="GO" id="GO:0003700">
    <property type="term" value="F:DNA-binding transcription factor activity"/>
    <property type="evidence" value="ECO:0007669"/>
    <property type="project" value="TreeGrafter"/>
</dbReference>
<dbReference type="GO" id="GO:0005634">
    <property type="term" value="C:nucleus"/>
    <property type="evidence" value="ECO:0007669"/>
    <property type="project" value="UniProtKB-SubCell"/>
</dbReference>
<keyword evidence="9" id="KW-1185">Reference proteome</keyword>
<evidence type="ECO:0000256" key="4">
    <source>
        <dbReference type="ARBA" id="ARBA00023163"/>
    </source>
</evidence>